<dbReference type="PROSITE" id="PS50123">
    <property type="entry name" value="CHER"/>
    <property type="match status" value="1"/>
</dbReference>
<evidence type="ECO:0000256" key="1">
    <source>
        <dbReference type="ARBA" id="ARBA00000085"/>
    </source>
</evidence>
<dbReference type="CDD" id="cd16922">
    <property type="entry name" value="HATPase_EvgS-ArcB-TorS-like"/>
    <property type="match status" value="1"/>
</dbReference>
<organism evidence="19 20">
    <name type="scientific">Scytonema hofmannii PCC 7110</name>
    <dbReference type="NCBI Taxonomy" id="128403"/>
    <lineage>
        <taxon>Bacteria</taxon>
        <taxon>Bacillati</taxon>
        <taxon>Cyanobacteriota</taxon>
        <taxon>Cyanophyceae</taxon>
        <taxon>Nostocales</taxon>
        <taxon>Scytonemataceae</taxon>
        <taxon>Scytonema</taxon>
    </lineage>
</organism>
<dbReference type="Gene3D" id="1.10.287.130">
    <property type="match status" value="1"/>
</dbReference>
<dbReference type="InterPro" id="IPR036804">
    <property type="entry name" value="CheR_N_sf"/>
</dbReference>
<evidence type="ECO:0000259" key="18">
    <source>
        <dbReference type="PROSITE" id="PS50123"/>
    </source>
</evidence>
<dbReference type="InterPro" id="IPR001789">
    <property type="entry name" value="Sig_transdc_resp-reg_receiver"/>
</dbReference>
<dbReference type="GO" id="GO:0032259">
    <property type="term" value="P:methylation"/>
    <property type="evidence" value="ECO:0007669"/>
    <property type="project" value="UniProtKB-KW"/>
</dbReference>
<dbReference type="InterPro" id="IPR003594">
    <property type="entry name" value="HATPase_dom"/>
</dbReference>
<dbReference type="SUPFAM" id="SSF47384">
    <property type="entry name" value="Homodimeric domain of signal transducing histidine kinase"/>
    <property type="match status" value="1"/>
</dbReference>
<evidence type="ECO:0000259" key="15">
    <source>
        <dbReference type="PROSITE" id="PS50109"/>
    </source>
</evidence>
<dbReference type="CDD" id="cd16434">
    <property type="entry name" value="CheB-CheR_fusion"/>
    <property type="match status" value="1"/>
</dbReference>
<dbReference type="STRING" id="128403.WA1_37270"/>
<dbReference type="Gene3D" id="1.10.155.10">
    <property type="entry name" value="Chemotaxis receptor methyltransferase CheR, N-terminal domain"/>
    <property type="match status" value="1"/>
</dbReference>
<feature type="active site" evidence="12">
    <location>
        <position position="37"/>
    </location>
</feature>
<feature type="modified residue" description="4-aspartylphosphate" evidence="13">
    <location>
        <position position="1334"/>
    </location>
</feature>
<feature type="domain" description="Response regulatory" evidence="16">
    <location>
        <begin position="1283"/>
        <end position="1403"/>
    </location>
</feature>
<keyword evidence="12" id="KW-0378">Hydrolase</keyword>
<evidence type="ECO:0000256" key="14">
    <source>
        <dbReference type="SAM" id="MobiDB-lite"/>
    </source>
</evidence>
<evidence type="ECO:0000313" key="19">
    <source>
        <dbReference type="EMBL" id="KYC38430.1"/>
    </source>
</evidence>
<comment type="catalytic activity">
    <reaction evidence="1">
        <text>ATP + protein L-histidine = ADP + protein N-phospho-L-histidine.</text>
        <dbReference type="EC" id="2.7.13.3"/>
    </reaction>
</comment>
<dbReference type="InterPro" id="IPR029063">
    <property type="entry name" value="SAM-dependent_MTases_sf"/>
</dbReference>
<gene>
    <name evidence="19" type="ORF">WA1_37270</name>
</gene>
<proteinExistence type="inferred from homology"/>
<dbReference type="InterPro" id="IPR035965">
    <property type="entry name" value="PAS-like_dom_sf"/>
</dbReference>
<evidence type="ECO:0000256" key="2">
    <source>
        <dbReference type="ARBA" id="ARBA00001541"/>
    </source>
</evidence>
<dbReference type="PROSITE" id="PS50109">
    <property type="entry name" value="HIS_KIN"/>
    <property type="match status" value="1"/>
</dbReference>
<evidence type="ECO:0000259" key="17">
    <source>
        <dbReference type="PROSITE" id="PS50122"/>
    </source>
</evidence>
<dbReference type="SUPFAM" id="SSF52172">
    <property type="entry name" value="CheY-like"/>
    <property type="match status" value="1"/>
</dbReference>
<evidence type="ECO:0000259" key="16">
    <source>
        <dbReference type="PROSITE" id="PS50110"/>
    </source>
</evidence>
<dbReference type="InterPro" id="IPR013767">
    <property type="entry name" value="PAS_fold"/>
</dbReference>
<evidence type="ECO:0000256" key="6">
    <source>
        <dbReference type="ARBA" id="ARBA00022553"/>
    </source>
</evidence>
<feature type="domain" description="Histidine kinase" evidence="15">
    <location>
        <begin position="1031"/>
        <end position="1250"/>
    </location>
</feature>
<dbReference type="SMART" id="SM00448">
    <property type="entry name" value="REC"/>
    <property type="match status" value="1"/>
</dbReference>
<dbReference type="CDD" id="cd17580">
    <property type="entry name" value="REC_2_DhkD-like"/>
    <property type="match status" value="1"/>
</dbReference>
<dbReference type="InterPro" id="IPR011006">
    <property type="entry name" value="CheY-like_superfamily"/>
</dbReference>
<reference evidence="19 20" key="1">
    <citation type="journal article" date="2013" name="Genome Biol. Evol.">
        <title>Genomes of Stigonematalean cyanobacteria (subsection V) and the evolution of oxygenic photosynthesis from prokaryotes to plastids.</title>
        <authorList>
            <person name="Dagan T."/>
            <person name="Roettger M."/>
            <person name="Stucken K."/>
            <person name="Landan G."/>
            <person name="Koch R."/>
            <person name="Major P."/>
            <person name="Gould S.B."/>
            <person name="Goremykin V.V."/>
            <person name="Rippka R."/>
            <person name="Tandeau de Marsac N."/>
            <person name="Gugger M."/>
            <person name="Lockhart P.J."/>
            <person name="Allen J.F."/>
            <person name="Brune I."/>
            <person name="Maus I."/>
            <person name="Puhler A."/>
            <person name="Martin W.F."/>
        </authorList>
    </citation>
    <scope>NUCLEOTIDE SEQUENCE [LARGE SCALE GENOMIC DNA]</scope>
    <source>
        <strain evidence="19 20">PCC 7110</strain>
    </source>
</reference>
<dbReference type="InterPro" id="IPR036097">
    <property type="entry name" value="HisK_dim/P_sf"/>
</dbReference>
<dbReference type="SMART" id="SM00387">
    <property type="entry name" value="HATPase_c"/>
    <property type="match status" value="1"/>
</dbReference>
<dbReference type="PRINTS" id="PR00996">
    <property type="entry name" value="CHERMTFRASE"/>
</dbReference>
<evidence type="ECO:0000313" key="20">
    <source>
        <dbReference type="Proteomes" id="UP000076925"/>
    </source>
</evidence>
<sequence>MNDPRSDEPQSTAKEETVEEQLEKNQELFPIVGIGASAGGLAAFTELLGHLPTDTGMGFVLIQHLDPESKSWLSEILARTTEMPVIEVQDGMSVEPNHVYVIPPNTKMTLAQGRLRLSPREKTRGMYMPVDVFFRSSAMHRGNKAIGIVLSGMDGDGAQGLKAIKAAGGITFAQCEATAKFTGMPNTAVATGDVDFILPPRAIGEKLANISRHPYVTRPDLVETVEELSQSENALQNIFKLLRAAKGIDFTHYKHTTLKRRILRRMVLYRLEKLENYVTYLQNNPAEVEALFQDFLIHVTSFFRDSNAFEALKNQVFPSIMQNRSPDEPIRIWVAGCSTGEEVYSIAICLLEFLDDLQSSPTIQIFGTDISDFAIERARSATYIPSLVDKISPERLRRFFDKVEGGYQVSKLIRQMCVFAKQNLIGDPPFSHLDLISCRNLLIYLGSALQKKVIPLFHYSLKPTGFLLLGTSESTGDYSDLFTLIDKKQKIYSRKLTASRLNFDFFTSNYLAQKVNDEARDSDVGEGLDLEKEADRIVWNKYVPPGVIINSALEILQFRGKTSPYLAPAPGKPSFSLLKMAQASLRLDLRTAINQAKRLDIPVRKEGIQLTTKEQLRELNFEVIPFQVPPSQERYFLVLFEDVQASAIPQSADDDRRVKPSRGKQTATKQELIQLKQELAANKQELTATKEYLQSIIREQEATNQELMTANEEILSSNEEIQSTNEELETAKEETQSTNEELSTTNDELQSRIQELNKVNSDIRNLLISVNIPIIILAKDLTIRRFTPMAQKILNLIPTDVGRPLNHIKPNINVPNLEQTILEVIDTLVIKEQEVQDTEGHWYDLRIRPYKNLENQIDGAVMVLVDIDALKSSSEQLKESRDYAEAIVETIQEPLLVLDANLRVVTANQYFYEIFLVSKAETEYRSIFELGNGQWDIPKLRSLLEEVLPQNNQIDNFEVEHTFEQIGRKTMLLNACKVLRANNNEMILLTINDITESQLFEEQRNQLLIHEQSARAAAETANRTKDEFLSIVSHELRNPLNSILGWVGLLRNRSFDAEQTAQALEIIEQSAKSQAKLVEDLLNISRITTGKLQLNVTPIDLVPVIAAAIHIARPSADAKNIQIESVLGSPDTHRVSGDPERLQQVLWNLLSNAIKFTPAGGQVTVKLERIGSAAQIQVIDTGQGISADFLPHVFERFRQADSSTTRAHGGLGLGLSIVFHLVELHGGTIQAESPGEGLGTTMTVRLPLQRMHTNTSVSTDLLQVSRAGQEVPLDTMQTLLGLQILVVDDEAGLLELLKTILEEYGAQVMAVTSAKEAIARLRANPLEYDVLLSDIGMPNEDGYALIRQVRALNPELGGQIPAIALSAYVREEEQRKSLAVGFQRHIAKPVEPDQLASMIAELARVNQMGNPEQTPD</sequence>
<dbReference type="Pfam" id="PF13596">
    <property type="entry name" value="PAS_10"/>
    <property type="match status" value="1"/>
</dbReference>
<keyword evidence="12" id="KW-0145">Chemotaxis</keyword>
<dbReference type="SMART" id="SM00138">
    <property type="entry name" value="MeTrc"/>
    <property type="match status" value="1"/>
</dbReference>
<feature type="active site" evidence="12">
    <location>
        <position position="156"/>
    </location>
</feature>
<dbReference type="SUPFAM" id="SSF52738">
    <property type="entry name" value="Methylesterase CheB, C-terminal domain"/>
    <property type="match status" value="1"/>
</dbReference>
<dbReference type="GO" id="GO:0006935">
    <property type="term" value="P:chemotaxis"/>
    <property type="evidence" value="ECO:0007669"/>
    <property type="project" value="UniProtKB-UniRule"/>
</dbReference>
<dbReference type="GO" id="GO:0006355">
    <property type="term" value="P:regulation of DNA-templated transcription"/>
    <property type="evidence" value="ECO:0007669"/>
    <property type="project" value="InterPro"/>
</dbReference>
<dbReference type="EC" id="2.7.13.3" evidence="4"/>
<dbReference type="Pfam" id="PF01339">
    <property type="entry name" value="CheB_methylest"/>
    <property type="match status" value="1"/>
</dbReference>
<comment type="catalytic activity">
    <reaction evidence="2">
        <text>L-glutamyl-[protein] + S-adenosyl-L-methionine = [protein]-L-glutamate 5-O-methyl ester + S-adenosyl-L-homocysteine</text>
        <dbReference type="Rhea" id="RHEA:24452"/>
        <dbReference type="Rhea" id="RHEA-COMP:10208"/>
        <dbReference type="Rhea" id="RHEA-COMP:10311"/>
        <dbReference type="ChEBI" id="CHEBI:29973"/>
        <dbReference type="ChEBI" id="CHEBI:57856"/>
        <dbReference type="ChEBI" id="CHEBI:59789"/>
        <dbReference type="ChEBI" id="CHEBI:82795"/>
        <dbReference type="EC" id="2.1.1.80"/>
    </reaction>
</comment>
<dbReference type="Pfam" id="PF00989">
    <property type="entry name" value="PAS"/>
    <property type="match status" value="1"/>
</dbReference>
<dbReference type="Pfam" id="PF02518">
    <property type="entry name" value="HATPase_c"/>
    <property type="match status" value="1"/>
</dbReference>
<dbReference type="InterPro" id="IPR022641">
    <property type="entry name" value="CheR_N"/>
</dbReference>
<dbReference type="GO" id="GO:0000156">
    <property type="term" value="F:phosphorelay response regulator activity"/>
    <property type="evidence" value="ECO:0007669"/>
    <property type="project" value="InterPro"/>
</dbReference>
<dbReference type="Proteomes" id="UP000076925">
    <property type="component" value="Unassembled WGS sequence"/>
</dbReference>
<dbReference type="Gene3D" id="3.30.565.10">
    <property type="entry name" value="Histidine kinase-like ATPase, C-terminal domain"/>
    <property type="match status" value="1"/>
</dbReference>
<evidence type="ECO:0000256" key="4">
    <source>
        <dbReference type="ARBA" id="ARBA00012438"/>
    </source>
</evidence>
<dbReference type="InterPro" id="IPR050903">
    <property type="entry name" value="Bact_Chemotaxis_MeTrfase"/>
</dbReference>
<feature type="compositionally biased region" description="Polar residues" evidence="14">
    <location>
        <begin position="736"/>
        <end position="747"/>
    </location>
</feature>
<name>A0A139X199_9CYAN</name>
<dbReference type="CDD" id="cd00082">
    <property type="entry name" value="HisKA"/>
    <property type="match status" value="1"/>
</dbReference>
<evidence type="ECO:0000256" key="11">
    <source>
        <dbReference type="ARBA" id="ARBA00074306"/>
    </source>
</evidence>
<dbReference type="SMART" id="SM00388">
    <property type="entry name" value="HisKA"/>
    <property type="match status" value="1"/>
</dbReference>
<dbReference type="PANTHER" id="PTHR24422">
    <property type="entry name" value="CHEMOTAXIS PROTEIN METHYLTRANSFERASE"/>
    <property type="match status" value="1"/>
</dbReference>
<evidence type="ECO:0000256" key="13">
    <source>
        <dbReference type="PROSITE-ProRule" id="PRU00169"/>
    </source>
</evidence>
<dbReference type="Gene3D" id="3.40.50.2300">
    <property type="match status" value="1"/>
</dbReference>
<dbReference type="Pfam" id="PF00072">
    <property type="entry name" value="Response_reg"/>
    <property type="match status" value="1"/>
</dbReference>
<dbReference type="Gene3D" id="3.40.50.150">
    <property type="entry name" value="Vaccinia Virus protein VP39"/>
    <property type="match status" value="1"/>
</dbReference>
<keyword evidence="6 13" id="KW-0597">Phosphoprotein</keyword>
<keyword evidence="10" id="KW-0418">Kinase</keyword>
<dbReference type="GO" id="GO:0000155">
    <property type="term" value="F:phosphorelay sensor kinase activity"/>
    <property type="evidence" value="ECO:0007669"/>
    <property type="project" value="InterPro"/>
</dbReference>
<dbReference type="InterPro" id="IPR022642">
    <property type="entry name" value="CheR_C"/>
</dbReference>
<evidence type="ECO:0000256" key="5">
    <source>
        <dbReference type="ARBA" id="ARBA00012534"/>
    </source>
</evidence>
<dbReference type="PANTHER" id="PTHR24422:SF27">
    <property type="entry name" value="PROTEIN-GLUTAMATE O-METHYLTRANSFERASE"/>
    <property type="match status" value="1"/>
</dbReference>
<dbReference type="GO" id="GO:0008983">
    <property type="term" value="F:protein-glutamate O-methyltransferase activity"/>
    <property type="evidence" value="ECO:0007669"/>
    <property type="project" value="UniProtKB-EC"/>
</dbReference>
<dbReference type="Gene3D" id="3.40.50.180">
    <property type="entry name" value="Methylesterase CheB, C-terminal domain"/>
    <property type="match status" value="1"/>
</dbReference>
<feature type="region of interest" description="Disordered" evidence="14">
    <location>
        <begin position="723"/>
        <end position="747"/>
    </location>
</feature>
<accession>A0A139X199</accession>
<keyword evidence="9" id="KW-0949">S-adenosyl-L-methionine</keyword>
<dbReference type="PROSITE" id="PS50110">
    <property type="entry name" value="RESPONSE_REGULATORY"/>
    <property type="match status" value="1"/>
</dbReference>
<dbReference type="Pfam" id="PF01739">
    <property type="entry name" value="CheR"/>
    <property type="match status" value="1"/>
</dbReference>
<protein>
    <recommendedName>
        <fullName evidence="11">Circadian input-output histidine kinase CikA</fullName>
        <ecNumber evidence="5">2.1.1.80</ecNumber>
        <ecNumber evidence="4">2.7.13.3</ecNumber>
    </recommendedName>
</protein>
<dbReference type="SUPFAM" id="SSF53335">
    <property type="entry name" value="S-adenosyl-L-methionine-dependent methyltransferases"/>
    <property type="match status" value="1"/>
</dbReference>
<dbReference type="EMBL" id="ANNX02000041">
    <property type="protein sequence ID" value="KYC38430.1"/>
    <property type="molecule type" value="Genomic_DNA"/>
</dbReference>
<dbReference type="FunFam" id="3.30.565.10:FF:000010">
    <property type="entry name" value="Sensor histidine kinase RcsC"/>
    <property type="match status" value="1"/>
</dbReference>
<dbReference type="SUPFAM" id="SSF55785">
    <property type="entry name" value="PYP-like sensor domain (PAS domain)"/>
    <property type="match status" value="2"/>
</dbReference>
<keyword evidence="7" id="KW-0489">Methyltransferase</keyword>
<feature type="domain" description="CheB-type methylesterase" evidence="17">
    <location>
        <begin position="28"/>
        <end position="207"/>
    </location>
</feature>
<dbReference type="InterPro" id="IPR000780">
    <property type="entry name" value="CheR_MeTrfase"/>
</dbReference>
<dbReference type="InterPro" id="IPR036890">
    <property type="entry name" value="HATPase_C_sf"/>
</dbReference>
<dbReference type="InterPro" id="IPR035909">
    <property type="entry name" value="CheB_C"/>
</dbReference>
<evidence type="ECO:0000256" key="10">
    <source>
        <dbReference type="ARBA" id="ARBA00022777"/>
    </source>
</evidence>
<evidence type="ECO:0000256" key="7">
    <source>
        <dbReference type="ARBA" id="ARBA00022603"/>
    </source>
</evidence>
<dbReference type="OrthoDB" id="9799157at2"/>
<dbReference type="GO" id="GO:0008984">
    <property type="term" value="F:protein-glutamate methylesterase activity"/>
    <property type="evidence" value="ECO:0007669"/>
    <property type="project" value="InterPro"/>
</dbReference>
<dbReference type="SUPFAM" id="SSF47757">
    <property type="entry name" value="Chemotaxis receptor methyltransferase CheR, N-terminal domain"/>
    <property type="match status" value="1"/>
</dbReference>
<dbReference type="Pfam" id="PF00512">
    <property type="entry name" value="HisKA"/>
    <property type="match status" value="1"/>
</dbReference>
<dbReference type="GO" id="GO:0005737">
    <property type="term" value="C:cytoplasm"/>
    <property type="evidence" value="ECO:0007669"/>
    <property type="project" value="InterPro"/>
</dbReference>
<comment type="caution">
    <text evidence="19">The sequence shown here is derived from an EMBL/GenBank/DDBJ whole genome shotgun (WGS) entry which is preliminary data.</text>
</comment>
<dbReference type="SUPFAM" id="SSF55874">
    <property type="entry name" value="ATPase domain of HSP90 chaperone/DNA topoisomerase II/histidine kinase"/>
    <property type="match status" value="1"/>
</dbReference>
<feature type="active site" evidence="12">
    <location>
        <position position="64"/>
    </location>
</feature>
<dbReference type="Pfam" id="PF03705">
    <property type="entry name" value="CheR_N"/>
    <property type="match status" value="1"/>
</dbReference>
<evidence type="ECO:0000256" key="12">
    <source>
        <dbReference type="PROSITE-ProRule" id="PRU00050"/>
    </source>
</evidence>
<feature type="domain" description="CheR-type methyltransferase" evidence="18">
    <location>
        <begin position="223"/>
        <end position="495"/>
    </location>
</feature>
<dbReference type="Gene3D" id="3.30.450.20">
    <property type="entry name" value="PAS domain"/>
    <property type="match status" value="2"/>
</dbReference>
<dbReference type="InterPro" id="IPR003661">
    <property type="entry name" value="HisK_dim/P_dom"/>
</dbReference>
<dbReference type="EC" id="2.1.1.80" evidence="5"/>
<evidence type="ECO:0000256" key="9">
    <source>
        <dbReference type="ARBA" id="ARBA00022691"/>
    </source>
</evidence>
<dbReference type="RefSeq" id="WP_017750169.1">
    <property type="nucleotide sequence ID" value="NZ_KQ976354.1"/>
</dbReference>
<evidence type="ECO:0000256" key="3">
    <source>
        <dbReference type="ARBA" id="ARBA00006402"/>
    </source>
</evidence>
<keyword evidence="20" id="KW-1185">Reference proteome</keyword>
<keyword evidence="8" id="KW-0808">Transferase</keyword>
<dbReference type="InterPro" id="IPR005467">
    <property type="entry name" value="His_kinase_dom"/>
</dbReference>
<dbReference type="PROSITE" id="PS50122">
    <property type="entry name" value="CHEB"/>
    <property type="match status" value="1"/>
</dbReference>
<evidence type="ECO:0000256" key="8">
    <source>
        <dbReference type="ARBA" id="ARBA00022679"/>
    </source>
</evidence>
<comment type="similarity">
    <text evidence="3">In the N-terminal section; belongs to the phytochrome family.</text>
</comment>
<dbReference type="InterPro" id="IPR000673">
    <property type="entry name" value="Sig_transdc_resp-reg_Me-estase"/>
</dbReference>